<evidence type="ECO:0000256" key="1">
    <source>
        <dbReference type="SAM" id="MobiDB-lite"/>
    </source>
</evidence>
<dbReference type="InterPro" id="IPR002575">
    <property type="entry name" value="Aminoglycoside_PTrfase"/>
</dbReference>
<protein>
    <recommendedName>
        <fullName evidence="2">Aminoglycoside phosphotransferase domain-containing protein</fullName>
    </recommendedName>
</protein>
<comment type="caution">
    <text evidence="3">The sequence shown here is derived from an EMBL/GenBank/DDBJ whole genome shotgun (WGS) entry which is preliminary data.</text>
</comment>
<dbReference type="InterPro" id="IPR051678">
    <property type="entry name" value="AGP_Transferase"/>
</dbReference>
<dbReference type="AlphaFoldDB" id="A0A0L0N2K4"/>
<feature type="domain" description="Aminoglycoside phosphotransferase" evidence="2">
    <location>
        <begin position="444"/>
        <end position="679"/>
    </location>
</feature>
<dbReference type="PANTHER" id="PTHR21310">
    <property type="entry name" value="AMINOGLYCOSIDE PHOSPHOTRANSFERASE-RELATED-RELATED"/>
    <property type="match status" value="1"/>
</dbReference>
<feature type="non-terminal residue" evidence="3">
    <location>
        <position position="1"/>
    </location>
</feature>
<evidence type="ECO:0000313" key="4">
    <source>
        <dbReference type="Proteomes" id="UP000036947"/>
    </source>
</evidence>
<dbReference type="InterPro" id="IPR011009">
    <property type="entry name" value="Kinase-like_dom_sf"/>
</dbReference>
<dbReference type="Gene3D" id="3.30.200.20">
    <property type="entry name" value="Phosphorylase Kinase, domain 1"/>
    <property type="match status" value="1"/>
</dbReference>
<dbReference type="OrthoDB" id="10003767at2759"/>
<name>A0A0L0N2K4_TOLOC</name>
<dbReference type="SUPFAM" id="SSF56112">
    <property type="entry name" value="Protein kinase-like (PK-like)"/>
    <property type="match status" value="1"/>
</dbReference>
<feature type="compositionally biased region" description="Basic and acidic residues" evidence="1">
    <location>
        <begin position="820"/>
        <end position="831"/>
    </location>
</feature>
<proteinExistence type="predicted"/>
<dbReference type="EMBL" id="LFRF01000027">
    <property type="protein sequence ID" value="KND88261.1"/>
    <property type="molecule type" value="Genomic_DNA"/>
</dbReference>
<accession>A0A0L0N2K4</accession>
<sequence length="847" mass="98232">RVSARRNLLRHRSLLCTTPEDEERLCQKRLGCSRQELHDKARSHPDNLTRQECDMIVHCFDYDWRKTRDQAISLERMKDLPREDRLLVLTARSELEDAAFMKASAKDKEYRDARSAEARRKRDMIKAARNAPRAKWLEELAEDKLQRWGFVVIRTADHDICDARAWRNMQAYYGRECERVFETWKWNRHADSNLSKTHESVLIWEPALDGASTDALRAWFKAKRDELPEGVRRDCFLVVDEDTLANESILNASEVNLLQTTQERNSITLRAVDPDYDATKAPATVDYGYDSAREPITEADLEGFAGEVRVPDPVPVWAPGHPSPEDPLFKYLRPASRPFPSAPNMLSALYRFALRHWQWYITRALQLWRKFSLRIASPSRHHEPDPSQLLPLTDQQHNELQDKFKKAVDPEAIRNLASAYNKHLPCRIDESGAAHGSYNICYFVEFNATAETLVVRVPIEPAIHDVWAKVESEVCTIRYIQDKTSIPVPRILAYGRSRLLRNESKEQAYMIMTCVNGEPLDKKVFEKSERDRRIHFFNQLIDILAQLRALEFPAAGSLMPHWSCRSKPSVSGLLSIPLNQVQLDGLMNSPGTAMSAPEFIDQVYDVLHVSFSLPIQDPVRNTLEKEYLVQNFIKENLSFLFDDCRGESFVLSHTDLRHANIRVDEKLQIQGIIDWEWACSVPQRFFIPPSWILTSEDMLADFRSALALRRDSSPAHTRLMDEWTPKTNLRANIARLLLQPGKLMEFYLVTYQKCFADSENVTLGRFFMDAGHSAKIDKKLRDSEHYTQYLKENNLYFIDEHTKRMKKWLAEGERLMESFREDDERREKGKMFDLNTGAPKQRISTSA</sequence>
<evidence type="ECO:0000313" key="3">
    <source>
        <dbReference type="EMBL" id="KND88261.1"/>
    </source>
</evidence>
<feature type="region of interest" description="Disordered" evidence="1">
    <location>
        <begin position="820"/>
        <end position="847"/>
    </location>
</feature>
<evidence type="ECO:0000259" key="2">
    <source>
        <dbReference type="Pfam" id="PF01636"/>
    </source>
</evidence>
<dbReference type="Pfam" id="PF01636">
    <property type="entry name" value="APH"/>
    <property type="match status" value="1"/>
</dbReference>
<organism evidence="3 4">
    <name type="scientific">Tolypocladium ophioglossoides (strain CBS 100239)</name>
    <name type="common">Snaketongue truffleclub</name>
    <name type="synonym">Elaphocordyceps ophioglossoides</name>
    <dbReference type="NCBI Taxonomy" id="1163406"/>
    <lineage>
        <taxon>Eukaryota</taxon>
        <taxon>Fungi</taxon>
        <taxon>Dikarya</taxon>
        <taxon>Ascomycota</taxon>
        <taxon>Pezizomycotina</taxon>
        <taxon>Sordariomycetes</taxon>
        <taxon>Hypocreomycetidae</taxon>
        <taxon>Hypocreales</taxon>
        <taxon>Ophiocordycipitaceae</taxon>
        <taxon>Tolypocladium</taxon>
    </lineage>
</organism>
<gene>
    <name evidence="3" type="ORF">TOPH_07046</name>
</gene>
<keyword evidence="4" id="KW-1185">Reference proteome</keyword>
<reference evidence="3 4" key="1">
    <citation type="journal article" date="2015" name="BMC Genomics">
        <title>The genome of the truffle-parasite Tolypocladium ophioglossoides and the evolution of antifungal peptaibiotics.</title>
        <authorList>
            <person name="Quandt C.A."/>
            <person name="Bushley K.E."/>
            <person name="Spatafora J.W."/>
        </authorList>
    </citation>
    <scope>NUCLEOTIDE SEQUENCE [LARGE SCALE GENOMIC DNA]</scope>
    <source>
        <strain evidence="3 4">CBS 100239</strain>
    </source>
</reference>
<dbReference type="PANTHER" id="PTHR21310:SF37">
    <property type="entry name" value="AMINOGLYCOSIDE PHOSPHOTRANSFERASE DOMAIN-CONTAINING PROTEIN"/>
    <property type="match status" value="1"/>
</dbReference>
<dbReference type="Proteomes" id="UP000036947">
    <property type="component" value="Unassembled WGS sequence"/>
</dbReference>